<keyword evidence="4" id="KW-0408">Iron</keyword>
<evidence type="ECO:0000256" key="7">
    <source>
        <dbReference type="ARBA" id="ARBA00023163"/>
    </source>
</evidence>
<protein>
    <submittedName>
        <fullName evidence="9">DNA-binding protein</fullName>
    </submittedName>
    <submittedName>
        <fullName evidence="11">Iron (Metal) dependent repressor, DtxR family</fullName>
    </submittedName>
    <submittedName>
        <fullName evidence="10">Metal-dependent transcriptional regulator</fullName>
    </submittedName>
</protein>
<dbReference type="GO" id="GO:0003700">
    <property type="term" value="F:DNA-binding transcription factor activity"/>
    <property type="evidence" value="ECO:0007669"/>
    <property type="project" value="InterPro"/>
</dbReference>
<dbReference type="GeneID" id="30582941"/>
<dbReference type="Proteomes" id="UP000186879">
    <property type="component" value="Chromosome"/>
</dbReference>
<dbReference type="InterPro" id="IPR038157">
    <property type="entry name" value="FeoA_core_dom"/>
</dbReference>
<evidence type="ECO:0000256" key="4">
    <source>
        <dbReference type="ARBA" id="ARBA00023004"/>
    </source>
</evidence>
<dbReference type="AlphaFoldDB" id="A0A1L3Q1P2"/>
<evidence type="ECO:0000313" key="14">
    <source>
        <dbReference type="Proteomes" id="UP000267921"/>
    </source>
</evidence>
<dbReference type="EMBL" id="RJJG01000006">
    <property type="protein sequence ID" value="RNI07963.1"/>
    <property type="molecule type" value="Genomic_DNA"/>
</dbReference>
<dbReference type="InterPro" id="IPR036390">
    <property type="entry name" value="WH_DNA-bd_sf"/>
</dbReference>
<keyword evidence="12" id="KW-1185">Reference proteome</keyword>
<dbReference type="EMBL" id="CP017921">
    <property type="protein sequence ID" value="APH38770.1"/>
    <property type="molecule type" value="Genomic_DNA"/>
</dbReference>
<dbReference type="STRING" id="2177.BHR79_04215"/>
<reference evidence="11 13" key="2">
    <citation type="submission" date="2016-10" db="EMBL/GenBank/DDBJ databases">
        <authorList>
            <person name="de Groot N.N."/>
        </authorList>
    </citation>
    <scope>NUCLEOTIDE SEQUENCE [LARGE SCALE GENOMIC DNA]</scope>
    <source>
        <strain evidence="11 13">Z-7982</strain>
    </source>
</reference>
<gene>
    <name evidence="9" type="ORF">BHR79_04215</name>
    <name evidence="10" type="ORF">EFE40_08390</name>
    <name evidence="11" type="ORF">SAMN04515625_1531</name>
</gene>
<dbReference type="Gene3D" id="1.10.60.10">
    <property type="entry name" value="Iron dependent repressor, metal binding and dimerisation domain"/>
    <property type="match status" value="1"/>
</dbReference>
<dbReference type="Gene3D" id="2.30.30.90">
    <property type="match status" value="1"/>
</dbReference>
<evidence type="ECO:0000256" key="6">
    <source>
        <dbReference type="ARBA" id="ARBA00023125"/>
    </source>
</evidence>
<dbReference type="InterPro" id="IPR001367">
    <property type="entry name" value="Fe_dep_repressor"/>
</dbReference>
<feature type="domain" description="HTH dtxR-type" evidence="8">
    <location>
        <begin position="1"/>
        <end position="64"/>
    </location>
</feature>
<name>A0A1L3Q1P2_9EURY</name>
<dbReference type="Gene3D" id="1.10.10.10">
    <property type="entry name" value="Winged helix-like DNA-binding domain superfamily/Winged helix DNA-binding domain"/>
    <property type="match status" value="1"/>
</dbReference>
<dbReference type="KEGG" id="mhaz:BHR79_04215"/>
<evidence type="ECO:0000256" key="1">
    <source>
        <dbReference type="ARBA" id="ARBA00004496"/>
    </source>
</evidence>
<reference evidence="10 14" key="3">
    <citation type="submission" date="2018-10" db="EMBL/GenBank/DDBJ databases">
        <title>Cultivation of a novel Methanohalophilus strain from Kebrit Deep of the Red Sea and a genomic comparison of members of the genus Methanohalophilus.</title>
        <authorList>
            <person name="Guan Y."/>
            <person name="Ngugi D.K."/>
            <person name="Stingl U."/>
        </authorList>
    </citation>
    <scope>NUCLEOTIDE SEQUENCE [LARGE SCALE GENOMIC DNA]</scope>
    <source>
        <strain evidence="10 14">DSM 3094</strain>
    </source>
</reference>
<evidence type="ECO:0000313" key="12">
    <source>
        <dbReference type="Proteomes" id="UP000186879"/>
    </source>
</evidence>
<comment type="subcellular location">
    <subcellularLocation>
        <location evidence="1">Cytoplasm</location>
    </subcellularLocation>
</comment>
<dbReference type="SUPFAM" id="SSF46785">
    <property type="entry name" value="Winged helix' DNA-binding domain"/>
    <property type="match status" value="1"/>
</dbReference>
<dbReference type="SUPFAM" id="SSF47979">
    <property type="entry name" value="Iron-dependent repressor protein, dimerization domain"/>
    <property type="match status" value="1"/>
</dbReference>
<dbReference type="GO" id="GO:0046983">
    <property type="term" value="F:protein dimerization activity"/>
    <property type="evidence" value="ECO:0007669"/>
    <property type="project" value="InterPro"/>
</dbReference>
<keyword evidence="6 9" id="KW-0238">DNA-binding</keyword>
<dbReference type="Proteomes" id="UP000198669">
    <property type="component" value="Unassembled WGS sequence"/>
</dbReference>
<dbReference type="Proteomes" id="UP000267921">
    <property type="component" value="Unassembled WGS sequence"/>
</dbReference>
<evidence type="ECO:0000313" key="13">
    <source>
        <dbReference type="Proteomes" id="UP000198669"/>
    </source>
</evidence>
<evidence type="ECO:0000256" key="2">
    <source>
        <dbReference type="ARBA" id="ARBA00007871"/>
    </source>
</evidence>
<proteinExistence type="inferred from homology"/>
<keyword evidence="7" id="KW-0804">Transcription</keyword>
<dbReference type="GO" id="GO:0046914">
    <property type="term" value="F:transition metal ion binding"/>
    <property type="evidence" value="ECO:0007669"/>
    <property type="project" value="InterPro"/>
</dbReference>
<dbReference type="Pfam" id="PF04023">
    <property type="entry name" value="FeoA"/>
    <property type="match status" value="1"/>
</dbReference>
<keyword evidence="5" id="KW-0805">Transcription regulation</keyword>
<dbReference type="EMBL" id="FNMU01000004">
    <property type="protein sequence ID" value="SDW73501.1"/>
    <property type="molecule type" value="Genomic_DNA"/>
</dbReference>
<comment type="similarity">
    <text evidence="2">Belongs to the DtxR/MntR family.</text>
</comment>
<dbReference type="InterPro" id="IPR036388">
    <property type="entry name" value="WH-like_DNA-bd_sf"/>
</dbReference>
<evidence type="ECO:0000259" key="8">
    <source>
        <dbReference type="PROSITE" id="PS50944"/>
    </source>
</evidence>
<dbReference type="InterPro" id="IPR050536">
    <property type="entry name" value="DtxR_MntR_Metal-Reg"/>
</dbReference>
<evidence type="ECO:0000313" key="11">
    <source>
        <dbReference type="EMBL" id="SDW73501.1"/>
    </source>
</evidence>
<dbReference type="SMART" id="SM00529">
    <property type="entry name" value="HTH_DTXR"/>
    <property type="match status" value="1"/>
</dbReference>
<dbReference type="GO" id="GO:0003677">
    <property type="term" value="F:DNA binding"/>
    <property type="evidence" value="ECO:0007669"/>
    <property type="project" value="UniProtKB-KW"/>
</dbReference>
<sequence length="229" mass="25733">MYTERTEEYLETIQGLINRTSSPAKNKDIAKELEISPATVTEMIQRLSDEGLVTHAPYRGVELTESGITQANNLQRKHLVLKNFFTRVLDINEEVADQEACALEHVMSDVVLERMCSYLAEKGLCDISETTLPSKCSLSREHYISLVEMNEKTKGKVVMVALPKETKDRLTSLGMVAGEDIEIKRKQKQGCISIITKGTEIALGNEVAEKIFVKPAEKEHSLRRRGKHS</sequence>
<dbReference type="PANTHER" id="PTHR33238">
    <property type="entry name" value="IRON (METAL) DEPENDENT REPRESSOR, DTXR FAMILY"/>
    <property type="match status" value="1"/>
</dbReference>
<dbReference type="Pfam" id="PF02742">
    <property type="entry name" value="Fe_dep_repr_C"/>
    <property type="match status" value="1"/>
</dbReference>
<evidence type="ECO:0000256" key="5">
    <source>
        <dbReference type="ARBA" id="ARBA00023015"/>
    </source>
</evidence>
<reference evidence="9 12" key="1">
    <citation type="submission" date="2016-10" db="EMBL/GenBank/DDBJ databases">
        <title>Methanohalophilus halophilus.</title>
        <authorList>
            <person name="L'haridon S."/>
        </authorList>
    </citation>
    <scope>NUCLEOTIDE SEQUENCE [LARGE SCALE GENOMIC DNA]</scope>
    <source>
        <strain evidence="9 12">Z-7982</strain>
    </source>
</reference>
<dbReference type="InterPro" id="IPR022687">
    <property type="entry name" value="HTH_DTXR"/>
</dbReference>
<evidence type="ECO:0000313" key="10">
    <source>
        <dbReference type="EMBL" id="RNI07963.1"/>
    </source>
</evidence>
<evidence type="ECO:0000256" key="3">
    <source>
        <dbReference type="ARBA" id="ARBA00011738"/>
    </source>
</evidence>
<dbReference type="OrthoDB" id="24735at2157"/>
<dbReference type="SMART" id="SM00899">
    <property type="entry name" value="FeoA"/>
    <property type="match status" value="1"/>
</dbReference>
<accession>A0A1L3Q1P2</accession>
<dbReference type="PROSITE" id="PS50944">
    <property type="entry name" value="HTH_DTXR"/>
    <property type="match status" value="1"/>
</dbReference>
<dbReference type="GO" id="GO:0005737">
    <property type="term" value="C:cytoplasm"/>
    <property type="evidence" value="ECO:0007669"/>
    <property type="project" value="UniProtKB-SubCell"/>
</dbReference>
<comment type="subunit">
    <text evidence="3">Homodimer.</text>
</comment>
<dbReference type="Pfam" id="PF01325">
    <property type="entry name" value="Fe_dep_repress"/>
    <property type="match status" value="1"/>
</dbReference>
<dbReference type="PANTHER" id="PTHR33238:SF7">
    <property type="entry name" value="IRON-DEPENDENT TRANSCRIPTIONAL REGULATOR"/>
    <property type="match status" value="1"/>
</dbReference>
<organism evidence="9 12">
    <name type="scientific">Methanohalophilus halophilus</name>
    <dbReference type="NCBI Taxonomy" id="2177"/>
    <lineage>
        <taxon>Archaea</taxon>
        <taxon>Methanobacteriati</taxon>
        <taxon>Methanobacteriota</taxon>
        <taxon>Stenosarchaea group</taxon>
        <taxon>Methanomicrobia</taxon>
        <taxon>Methanosarcinales</taxon>
        <taxon>Methanosarcinaceae</taxon>
        <taxon>Methanohalophilus</taxon>
    </lineage>
</organism>
<dbReference type="InterPro" id="IPR008988">
    <property type="entry name" value="Transcriptional_repressor_C"/>
</dbReference>
<dbReference type="InterPro" id="IPR022689">
    <property type="entry name" value="Iron_dep_repressor"/>
</dbReference>
<dbReference type="RefSeq" id="WP_072561220.1">
    <property type="nucleotide sequence ID" value="NZ_CP017921.1"/>
</dbReference>
<dbReference type="InterPro" id="IPR007167">
    <property type="entry name" value="Fe-transptr_FeoA-like"/>
</dbReference>
<dbReference type="InterPro" id="IPR036421">
    <property type="entry name" value="Fe_dep_repressor_sf"/>
</dbReference>
<evidence type="ECO:0000313" key="9">
    <source>
        <dbReference type="EMBL" id="APH38770.1"/>
    </source>
</evidence>
<dbReference type="SUPFAM" id="SSF50037">
    <property type="entry name" value="C-terminal domain of transcriptional repressors"/>
    <property type="match status" value="1"/>
</dbReference>